<dbReference type="Pfam" id="PF00440">
    <property type="entry name" value="TetR_N"/>
    <property type="match status" value="1"/>
</dbReference>
<dbReference type="PANTHER" id="PTHR30055:SF175">
    <property type="entry name" value="HTH-TYPE TRANSCRIPTIONAL REPRESSOR KSTR2"/>
    <property type="match status" value="1"/>
</dbReference>
<evidence type="ECO:0000256" key="2">
    <source>
        <dbReference type="ARBA" id="ARBA00023015"/>
    </source>
</evidence>
<dbReference type="InterPro" id="IPR001647">
    <property type="entry name" value="HTH_TetR"/>
</dbReference>
<proteinExistence type="predicted"/>
<evidence type="ECO:0000256" key="4">
    <source>
        <dbReference type="ARBA" id="ARBA00023163"/>
    </source>
</evidence>
<protein>
    <recommendedName>
        <fullName evidence="6">HTH tetR-type domain-containing protein</fullName>
    </recommendedName>
</protein>
<evidence type="ECO:0000256" key="1">
    <source>
        <dbReference type="ARBA" id="ARBA00022491"/>
    </source>
</evidence>
<dbReference type="InterPro" id="IPR009057">
    <property type="entry name" value="Homeodomain-like_sf"/>
</dbReference>
<dbReference type="PROSITE" id="PS50977">
    <property type="entry name" value="HTH_TETR_2"/>
    <property type="match status" value="1"/>
</dbReference>
<feature type="domain" description="HTH tetR-type" evidence="6">
    <location>
        <begin position="1"/>
        <end position="61"/>
    </location>
</feature>
<dbReference type="RefSeq" id="WP_052078911.1">
    <property type="nucleotide sequence ID" value="NZ_JNUP01000071.1"/>
</dbReference>
<keyword evidence="1" id="KW-0678">Repressor</keyword>
<reference evidence="7 8" key="1">
    <citation type="submission" date="2014-05" db="EMBL/GenBank/DDBJ databases">
        <title>De novo Genome Sequence of Spirocheata sp.</title>
        <authorList>
            <person name="Shivani Y."/>
            <person name="Subhash Y."/>
            <person name="Tushar L."/>
            <person name="Sasikala C."/>
            <person name="Ramana C.V."/>
        </authorList>
    </citation>
    <scope>NUCLEOTIDE SEQUENCE [LARGE SCALE GENOMIC DNA]</scope>
    <source>
        <strain evidence="7 8">JC230</strain>
    </source>
</reference>
<dbReference type="Proteomes" id="UP000029692">
    <property type="component" value="Unassembled WGS sequence"/>
</dbReference>
<dbReference type="InterPro" id="IPR050109">
    <property type="entry name" value="HTH-type_TetR-like_transc_reg"/>
</dbReference>
<evidence type="ECO:0000259" key="6">
    <source>
        <dbReference type="PROSITE" id="PS50977"/>
    </source>
</evidence>
<sequence length="195" mass="22644">MDVREKILRAAAQRFLGMGFSSQSLDELCRSLGISKKTLYQEFSSREQLNKAVVVWFFEQIESQIKPFLRESEDWSFTRRLRGYLEIIKRNVSGINLPALNLLKDRDPALWELIFSIRARIMNETLTTILKPARQRNQIRRDIPLDFQYSFIVSVLNSFVLPEPIILLGVNTDQFLTYTADIIVRGLTGDPDDED</sequence>
<dbReference type="SUPFAM" id="SSF46689">
    <property type="entry name" value="Homeodomain-like"/>
    <property type="match status" value="1"/>
</dbReference>
<dbReference type="EMBL" id="JNUP01000071">
    <property type="protein sequence ID" value="KGE71019.1"/>
    <property type="molecule type" value="Genomic_DNA"/>
</dbReference>
<dbReference type="eggNOG" id="COG1309">
    <property type="taxonomic scope" value="Bacteria"/>
</dbReference>
<keyword evidence="3 5" id="KW-0238">DNA-binding</keyword>
<dbReference type="STRING" id="1480694.DC28_13940"/>
<keyword evidence="2" id="KW-0805">Transcription regulation</keyword>
<dbReference type="Gene3D" id="1.10.357.10">
    <property type="entry name" value="Tetracycline Repressor, domain 2"/>
    <property type="match status" value="1"/>
</dbReference>
<evidence type="ECO:0000256" key="3">
    <source>
        <dbReference type="ARBA" id="ARBA00023125"/>
    </source>
</evidence>
<gene>
    <name evidence="7" type="ORF">DC28_13940</name>
</gene>
<dbReference type="GO" id="GO:0003700">
    <property type="term" value="F:DNA-binding transcription factor activity"/>
    <property type="evidence" value="ECO:0007669"/>
    <property type="project" value="TreeGrafter"/>
</dbReference>
<dbReference type="PRINTS" id="PR00455">
    <property type="entry name" value="HTHTETR"/>
</dbReference>
<dbReference type="GO" id="GO:0000976">
    <property type="term" value="F:transcription cis-regulatory region binding"/>
    <property type="evidence" value="ECO:0007669"/>
    <property type="project" value="TreeGrafter"/>
</dbReference>
<dbReference type="PANTHER" id="PTHR30055">
    <property type="entry name" value="HTH-TYPE TRANSCRIPTIONAL REGULATOR RUTR"/>
    <property type="match status" value="1"/>
</dbReference>
<keyword evidence="8" id="KW-1185">Reference proteome</keyword>
<organism evidence="7 8">
    <name type="scientific">Spirochaeta lutea</name>
    <dbReference type="NCBI Taxonomy" id="1480694"/>
    <lineage>
        <taxon>Bacteria</taxon>
        <taxon>Pseudomonadati</taxon>
        <taxon>Spirochaetota</taxon>
        <taxon>Spirochaetia</taxon>
        <taxon>Spirochaetales</taxon>
        <taxon>Spirochaetaceae</taxon>
        <taxon>Spirochaeta</taxon>
    </lineage>
</organism>
<evidence type="ECO:0000313" key="8">
    <source>
        <dbReference type="Proteomes" id="UP000029692"/>
    </source>
</evidence>
<comment type="caution">
    <text evidence="7">The sequence shown here is derived from an EMBL/GenBank/DDBJ whole genome shotgun (WGS) entry which is preliminary data.</text>
</comment>
<feature type="DNA-binding region" description="H-T-H motif" evidence="5">
    <location>
        <begin position="24"/>
        <end position="43"/>
    </location>
</feature>
<evidence type="ECO:0000256" key="5">
    <source>
        <dbReference type="PROSITE-ProRule" id="PRU00335"/>
    </source>
</evidence>
<keyword evidence="4" id="KW-0804">Transcription</keyword>
<dbReference type="AlphaFoldDB" id="A0A098QTG4"/>
<name>A0A098QTG4_9SPIO</name>
<accession>A0A098QTG4</accession>
<evidence type="ECO:0000313" key="7">
    <source>
        <dbReference type="EMBL" id="KGE71019.1"/>
    </source>
</evidence>
<dbReference type="OrthoDB" id="368677at2"/>